<evidence type="ECO:0000259" key="1">
    <source>
        <dbReference type="Pfam" id="PF07727"/>
    </source>
</evidence>
<reference evidence="2" key="1">
    <citation type="submission" date="2022-12" db="EMBL/GenBank/DDBJ databases">
        <title>Draft genome assemblies for two species of Escallonia (Escalloniales).</title>
        <authorList>
            <person name="Chanderbali A."/>
            <person name="Dervinis C."/>
            <person name="Anghel I."/>
            <person name="Soltis D."/>
            <person name="Soltis P."/>
            <person name="Zapata F."/>
        </authorList>
    </citation>
    <scope>NUCLEOTIDE SEQUENCE</scope>
    <source>
        <strain evidence="2">UCBG64.0493</strain>
        <tissue evidence="2">Leaf</tissue>
    </source>
</reference>
<dbReference type="EMBL" id="JAVXUP010000414">
    <property type="protein sequence ID" value="KAK3028555.1"/>
    <property type="molecule type" value="Genomic_DNA"/>
</dbReference>
<sequence length="87" mass="10106">MVRLLISLAALNKWKIHQMDVKLAFLNDFLDEVVYVVQGNNVKMFDDFKKEIAKEFEMTDICLMSEYLGIESPSDKKIRNFGEITVS</sequence>
<dbReference type="AlphaFoldDB" id="A0AA88WMS8"/>
<evidence type="ECO:0000313" key="2">
    <source>
        <dbReference type="EMBL" id="KAK3028555.1"/>
    </source>
</evidence>
<keyword evidence="3" id="KW-1185">Reference proteome</keyword>
<dbReference type="Proteomes" id="UP001188597">
    <property type="component" value="Unassembled WGS sequence"/>
</dbReference>
<name>A0AA88WMS8_9ASTE</name>
<accession>A0AA88WMS8</accession>
<proteinExistence type="predicted"/>
<evidence type="ECO:0000313" key="3">
    <source>
        <dbReference type="Proteomes" id="UP001188597"/>
    </source>
</evidence>
<dbReference type="InterPro" id="IPR013103">
    <property type="entry name" value="RVT_2"/>
</dbReference>
<gene>
    <name evidence="2" type="ORF">RJ639_039077</name>
</gene>
<comment type="caution">
    <text evidence="2">The sequence shown here is derived from an EMBL/GenBank/DDBJ whole genome shotgun (WGS) entry which is preliminary data.</text>
</comment>
<feature type="domain" description="Reverse transcriptase Ty1/copia-type" evidence="1">
    <location>
        <begin position="2"/>
        <end position="38"/>
    </location>
</feature>
<organism evidence="2 3">
    <name type="scientific">Escallonia herrerae</name>
    <dbReference type="NCBI Taxonomy" id="1293975"/>
    <lineage>
        <taxon>Eukaryota</taxon>
        <taxon>Viridiplantae</taxon>
        <taxon>Streptophyta</taxon>
        <taxon>Embryophyta</taxon>
        <taxon>Tracheophyta</taxon>
        <taxon>Spermatophyta</taxon>
        <taxon>Magnoliopsida</taxon>
        <taxon>eudicotyledons</taxon>
        <taxon>Gunneridae</taxon>
        <taxon>Pentapetalae</taxon>
        <taxon>asterids</taxon>
        <taxon>campanulids</taxon>
        <taxon>Escalloniales</taxon>
        <taxon>Escalloniaceae</taxon>
        <taxon>Escallonia</taxon>
    </lineage>
</organism>
<protein>
    <recommendedName>
        <fullName evidence="1">Reverse transcriptase Ty1/copia-type domain-containing protein</fullName>
    </recommendedName>
</protein>
<dbReference type="Pfam" id="PF07727">
    <property type="entry name" value="RVT_2"/>
    <property type="match status" value="1"/>
</dbReference>